<keyword evidence="1 5" id="KW-0808">Transferase</keyword>
<comment type="similarity">
    <text evidence="3">Belongs to the acetyltransferase family. RimJ subfamily.</text>
</comment>
<evidence type="ECO:0000259" key="4">
    <source>
        <dbReference type="PROSITE" id="PS51186"/>
    </source>
</evidence>
<dbReference type="EMBL" id="CP029479">
    <property type="protein sequence ID" value="AWM78118.1"/>
    <property type="molecule type" value="Genomic_DNA"/>
</dbReference>
<evidence type="ECO:0000256" key="3">
    <source>
        <dbReference type="ARBA" id="ARBA00038502"/>
    </source>
</evidence>
<dbReference type="Proteomes" id="UP000247763">
    <property type="component" value="Chromosome"/>
</dbReference>
<organism evidence="5 6">
    <name type="scientific">Phenylobacterium parvum</name>
    <dbReference type="NCBI Taxonomy" id="2201350"/>
    <lineage>
        <taxon>Bacteria</taxon>
        <taxon>Pseudomonadati</taxon>
        <taxon>Pseudomonadota</taxon>
        <taxon>Alphaproteobacteria</taxon>
        <taxon>Caulobacterales</taxon>
        <taxon>Caulobacteraceae</taxon>
        <taxon>Phenylobacterium</taxon>
    </lineage>
</organism>
<evidence type="ECO:0000313" key="6">
    <source>
        <dbReference type="Proteomes" id="UP000247763"/>
    </source>
</evidence>
<reference evidence="6" key="1">
    <citation type="submission" date="2018-05" db="EMBL/GenBank/DDBJ databases">
        <title>Genome sequencing of Phenylobacterium sp. HYN0004.</title>
        <authorList>
            <person name="Yi H."/>
            <person name="Baek C."/>
        </authorList>
    </citation>
    <scope>NUCLEOTIDE SEQUENCE [LARGE SCALE GENOMIC DNA]</scope>
    <source>
        <strain evidence="6">HYN0004</strain>
    </source>
</reference>
<dbReference type="PANTHER" id="PTHR43792">
    <property type="entry name" value="GNAT FAMILY, PUTATIVE (AFU_ORTHOLOGUE AFUA_3G00765)-RELATED-RELATED"/>
    <property type="match status" value="1"/>
</dbReference>
<dbReference type="Gene3D" id="3.40.630.30">
    <property type="match status" value="1"/>
</dbReference>
<dbReference type="Pfam" id="PF13302">
    <property type="entry name" value="Acetyltransf_3"/>
    <property type="match status" value="1"/>
</dbReference>
<dbReference type="GO" id="GO:0005840">
    <property type="term" value="C:ribosome"/>
    <property type="evidence" value="ECO:0007669"/>
    <property type="project" value="UniProtKB-KW"/>
</dbReference>
<evidence type="ECO:0000256" key="2">
    <source>
        <dbReference type="ARBA" id="ARBA00023315"/>
    </source>
</evidence>
<dbReference type="GO" id="GO:0005737">
    <property type="term" value="C:cytoplasm"/>
    <property type="evidence" value="ECO:0007669"/>
    <property type="project" value="TreeGrafter"/>
</dbReference>
<dbReference type="OrthoDB" id="9801669at2"/>
<protein>
    <submittedName>
        <fullName evidence="5">30S ribosomal protein S5 alanine N-acetyltransferase</fullName>
    </submittedName>
</protein>
<dbReference type="AlphaFoldDB" id="A0A2Z3I2Y1"/>
<evidence type="ECO:0000256" key="1">
    <source>
        <dbReference type="ARBA" id="ARBA00022679"/>
    </source>
</evidence>
<feature type="domain" description="N-acetyltransferase" evidence="4">
    <location>
        <begin position="20"/>
        <end position="190"/>
    </location>
</feature>
<dbReference type="SUPFAM" id="SSF55729">
    <property type="entry name" value="Acyl-CoA N-acyltransferases (Nat)"/>
    <property type="match status" value="1"/>
</dbReference>
<keyword evidence="5" id="KW-0689">Ribosomal protein</keyword>
<dbReference type="GO" id="GO:0008999">
    <property type="term" value="F:protein-N-terminal-alanine acetyltransferase activity"/>
    <property type="evidence" value="ECO:0007669"/>
    <property type="project" value="TreeGrafter"/>
</dbReference>
<dbReference type="PROSITE" id="PS51186">
    <property type="entry name" value="GNAT"/>
    <property type="match status" value="1"/>
</dbReference>
<dbReference type="InterPro" id="IPR016181">
    <property type="entry name" value="Acyl_CoA_acyltransferase"/>
</dbReference>
<dbReference type="InterPro" id="IPR000182">
    <property type="entry name" value="GNAT_dom"/>
</dbReference>
<gene>
    <name evidence="5" type="ORF">HYN04_10345</name>
</gene>
<dbReference type="KEGG" id="phb:HYN04_10345"/>
<dbReference type="RefSeq" id="WP_110450684.1">
    <property type="nucleotide sequence ID" value="NZ_CP029479.1"/>
</dbReference>
<accession>A0A2Z3I2Y1</accession>
<name>A0A2Z3I2Y1_9CAUL</name>
<keyword evidence="2" id="KW-0012">Acyltransferase</keyword>
<dbReference type="InterPro" id="IPR051531">
    <property type="entry name" value="N-acetyltransferase"/>
</dbReference>
<keyword evidence="6" id="KW-1185">Reference proteome</keyword>
<sequence>MALLDWITPGDGLRLQGEGIEIRPPRPSDFPEWSDLRRASRDFLQPWEPTWPEDDLTRAAWRRRLASYARDIDLGVAYPFLVFRLSDGALTGGITLSNIRRGVAQMGTVGYWCGAAHTRQGHTLAAVRTLAGFAFRTLALHRLEAACLPENTPSRRLLGQAGFAEEGLAQAYLKINGEWRDHVLFGLVAPPPRGEGPKGMPST</sequence>
<dbReference type="PANTHER" id="PTHR43792:SF8">
    <property type="entry name" value="[RIBOSOMAL PROTEIN US5]-ALANINE N-ACETYLTRANSFERASE"/>
    <property type="match status" value="1"/>
</dbReference>
<keyword evidence="5" id="KW-0687">Ribonucleoprotein</keyword>
<evidence type="ECO:0000313" key="5">
    <source>
        <dbReference type="EMBL" id="AWM78118.1"/>
    </source>
</evidence>
<proteinExistence type="inferred from homology"/>